<protein>
    <submittedName>
        <fullName evidence="1">Uncharacterized protein</fullName>
    </submittedName>
</protein>
<reference evidence="1 2" key="1">
    <citation type="submission" date="2024-01" db="EMBL/GenBank/DDBJ databases">
        <title>The genomes of 5 underutilized Papilionoideae crops provide insights into root nodulation and disease resistanc.</title>
        <authorList>
            <person name="Jiang F."/>
        </authorList>
    </citation>
    <scope>NUCLEOTIDE SEQUENCE [LARGE SCALE GENOMIC DNA]</scope>
    <source>
        <strain evidence="1">JINMINGXINNONG_FW02</strain>
        <tissue evidence="1">Leaves</tissue>
    </source>
</reference>
<dbReference type="AlphaFoldDB" id="A0AAN9MCB9"/>
<name>A0AAN9MCB9_PHACN</name>
<dbReference type="Proteomes" id="UP001374584">
    <property type="component" value="Unassembled WGS sequence"/>
</dbReference>
<keyword evidence="2" id="KW-1185">Reference proteome</keyword>
<comment type="caution">
    <text evidence="1">The sequence shown here is derived from an EMBL/GenBank/DDBJ whole genome shotgun (WGS) entry which is preliminary data.</text>
</comment>
<gene>
    <name evidence="1" type="ORF">VNO80_17405</name>
</gene>
<dbReference type="EMBL" id="JAYMYR010000007">
    <property type="protein sequence ID" value="KAK7351991.1"/>
    <property type="molecule type" value="Genomic_DNA"/>
</dbReference>
<evidence type="ECO:0000313" key="2">
    <source>
        <dbReference type="Proteomes" id="UP001374584"/>
    </source>
</evidence>
<sequence length="69" mass="7970">MRISDWMQDVNANTIYMKDSFDSERRSGGFIPFYLDLIALEGHVGVHIVYKSDEFIDREVVITKGNTDL</sequence>
<organism evidence="1 2">
    <name type="scientific">Phaseolus coccineus</name>
    <name type="common">Scarlet runner bean</name>
    <name type="synonym">Phaseolus multiflorus</name>
    <dbReference type="NCBI Taxonomy" id="3886"/>
    <lineage>
        <taxon>Eukaryota</taxon>
        <taxon>Viridiplantae</taxon>
        <taxon>Streptophyta</taxon>
        <taxon>Embryophyta</taxon>
        <taxon>Tracheophyta</taxon>
        <taxon>Spermatophyta</taxon>
        <taxon>Magnoliopsida</taxon>
        <taxon>eudicotyledons</taxon>
        <taxon>Gunneridae</taxon>
        <taxon>Pentapetalae</taxon>
        <taxon>rosids</taxon>
        <taxon>fabids</taxon>
        <taxon>Fabales</taxon>
        <taxon>Fabaceae</taxon>
        <taxon>Papilionoideae</taxon>
        <taxon>50 kb inversion clade</taxon>
        <taxon>NPAAA clade</taxon>
        <taxon>indigoferoid/millettioid clade</taxon>
        <taxon>Phaseoleae</taxon>
        <taxon>Phaseolus</taxon>
    </lineage>
</organism>
<proteinExistence type="predicted"/>
<evidence type="ECO:0000313" key="1">
    <source>
        <dbReference type="EMBL" id="KAK7351991.1"/>
    </source>
</evidence>
<accession>A0AAN9MCB9</accession>